<name>L7TI17_9CAUD</name>
<evidence type="ECO:0000313" key="2">
    <source>
        <dbReference type="EMBL" id="AGC34486.1"/>
    </source>
</evidence>
<dbReference type="GeneID" id="14477358"/>
<dbReference type="Gene3D" id="3.10.28.10">
    <property type="entry name" value="Homing endonucleases"/>
    <property type="match status" value="1"/>
</dbReference>
<dbReference type="InterPro" id="IPR051289">
    <property type="entry name" value="LAGLIDADG_Endonuclease"/>
</dbReference>
<dbReference type="OrthoDB" id="35057at10239"/>
<dbReference type="PANTHER" id="PTHR36181:SF4">
    <property type="entry name" value="LAGLIDADG ENDONUCLEASE"/>
    <property type="match status" value="1"/>
</dbReference>
<sequence length="164" mass="19453">MSRSHDRCFLAGYIAGEGCFGVQLRYSEERIRHNVGLTPYFSVNLHDDDREVLEQFQETYGIGRIEPNHTPNQTQWKVTSREDLVELSDQIMMVNTETDFLSSTDKFSTFLEWNELRKEIYYYNDKHQSRKSKDQLKELIKRAKSLNTKGYNGKSTKEWIQRIE</sequence>
<dbReference type="Proteomes" id="UP000011137">
    <property type="component" value="Segment"/>
</dbReference>
<dbReference type="SUPFAM" id="SSF55608">
    <property type="entry name" value="Homing endonucleases"/>
    <property type="match status" value="1"/>
</dbReference>
<reference evidence="2 3" key="1">
    <citation type="journal article" date="2013" name="J. Virol.">
        <title>Insights into head-tailed viruses infecting extremely halophilic archaea.</title>
        <authorList>
            <person name="Pietila M.K."/>
            <person name="Laurinmaki P."/>
            <person name="Russell D.A."/>
            <person name="Ko C.C."/>
            <person name="Jacobs-Sera D."/>
            <person name="Butcher S.J."/>
            <person name="Bamford D.H."/>
            <person name="Hendrix R.W."/>
        </authorList>
    </citation>
    <scope>NUCLEOTIDE SEQUENCE [LARGE SCALE GENOMIC DNA]</scope>
</reference>
<evidence type="ECO:0000313" key="3">
    <source>
        <dbReference type="Proteomes" id="UP000011137"/>
    </source>
</evidence>
<organism evidence="2 3">
    <name type="scientific">Haloarcula vallismortis tailed virus 1</name>
    <dbReference type="NCBI Taxonomy" id="1262528"/>
    <lineage>
        <taxon>Viruses</taxon>
        <taxon>Duplodnaviria</taxon>
        <taxon>Heunggongvirae</taxon>
        <taxon>Uroviricota</taxon>
        <taxon>Caudoviricetes</taxon>
        <taxon>Thumleimavirales</taxon>
        <taxon>Druskaviridae</taxon>
        <taxon>Tredecimvirus</taxon>
        <taxon>Tredecimvirus thailandense</taxon>
        <taxon>Tredecimvirus HVTV1</taxon>
    </lineage>
</organism>
<proteinExistence type="predicted"/>
<dbReference type="GO" id="GO:0004519">
    <property type="term" value="F:endonuclease activity"/>
    <property type="evidence" value="ECO:0007669"/>
    <property type="project" value="UniProtKB-KW"/>
</dbReference>
<evidence type="ECO:0000259" key="1">
    <source>
        <dbReference type="Pfam" id="PF00961"/>
    </source>
</evidence>
<dbReference type="InterPro" id="IPR004860">
    <property type="entry name" value="LAGLIDADG_dom"/>
</dbReference>
<dbReference type="RefSeq" id="YP_007379022.1">
    <property type="nucleotide sequence ID" value="NC_020158.1"/>
</dbReference>
<dbReference type="KEGG" id="vg:14477358"/>
<protein>
    <submittedName>
        <fullName evidence="2">HNH domain endonuclease</fullName>
    </submittedName>
</protein>
<gene>
    <name evidence="2" type="primary">117</name>
    <name evidence="2" type="ORF">HVTV1_117</name>
</gene>
<feature type="domain" description="Homing endonuclease LAGLIDADG" evidence="1">
    <location>
        <begin position="10"/>
        <end position="85"/>
    </location>
</feature>
<accession>L7TI17</accession>
<keyword evidence="2" id="KW-0378">Hydrolase</keyword>
<dbReference type="InterPro" id="IPR027434">
    <property type="entry name" value="Homing_endonucl"/>
</dbReference>
<keyword evidence="3" id="KW-1185">Reference proteome</keyword>
<dbReference type="PANTHER" id="PTHR36181">
    <property type="entry name" value="INTRON-ENCODED ENDONUCLEASE AI3-RELATED"/>
    <property type="match status" value="1"/>
</dbReference>
<keyword evidence="2" id="KW-0255">Endonuclease</keyword>
<dbReference type="EMBL" id="KC117377">
    <property type="protein sequence ID" value="AGC34486.1"/>
    <property type="molecule type" value="Genomic_DNA"/>
</dbReference>
<dbReference type="Pfam" id="PF00961">
    <property type="entry name" value="LAGLIDADG_1"/>
    <property type="match status" value="1"/>
</dbReference>
<keyword evidence="2" id="KW-0540">Nuclease</keyword>